<evidence type="ECO:0000313" key="4">
    <source>
        <dbReference type="Proteomes" id="UP000004207"/>
    </source>
</evidence>
<dbReference type="InterPro" id="IPR051158">
    <property type="entry name" value="Metallophosphoesterase_sf"/>
</dbReference>
<name>F5S8T9_KINKI</name>
<dbReference type="GO" id="GO:0004722">
    <property type="term" value="F:protein serine/threonine phosphatase activity"/>
    <property type="evidence" value="ECO:0007669"/>
    <property type="project" value="UniProtKB-EC"/>
</dbReference>
<dbReference type="EMBL" id="AFHS01000052">
    <property type="protein sequence ID" value="EGK07915.1"/>
    <property type="molecule type" value="Genomic_DNA"/>
</dbReference>
<evidence type="ECO:0000313" key="3">
    <source>
        <dbReference type="EMBL" id="EGK07915.1"/>
    </source>
</evidence>
<keyword evidence="3" id="KW-0378">Hydrolase</keyword>
<dbReference type="SUPFAM" id="SSF56300">
    <property type="entry name" value="Metallo-dependent phosphatases"/>
    <property type="match status" value="1"/>
</dbReference>
<keyword evidence="1" id="KW-0472">Membrane</keyword>
<feature type="transmembrane region" description="Helical" evidence="1">
    <location>
        <begin position="152"/>
        <end position="174"/>
    </location>
</feature>
<sequence length="423" mass="47995">MLVFLVVIRESGIITKLGKKAACIFTQPYTFSHRKKQPARLQYRLFYTHLPMKFFSIFTLFGLQLFTYFFARFLIWWLAIQSKTARKRLFAGCFLFGNGLLISALVFRVHGLSRWSAVWLVLLLFTFFTSLIVLFLYRVLKLAKRQPAHYTRALRILSPLILFSFFGTAIYNAYTPVVRHASISINKPLAQPIRIGMAADTHLGILVGARQLDKLSNIMAQEKVDMILLPGDIMDDDTVAYEAENMKPHLQKLRAPLGVYATLGNHDLFGQERAITQALQDAGITVLHDNAVLVDNRVWVVGRPDNLDKNRLPTKQLLTQADTTLPVFLLDHRPDGVSEHSQLPIDVQVSGHVHNGQVFPANYIVKMINRLHYGYEQIGLGHYFVTSGFGFWGVPFRLGSQSEVWIIDVKGTQPASYSELNSN</sequence>
<feature type="transmembrane region" description="Helical" evidence="1">
    <location>
        <begin position="89"/>
        <end position="111"/>
    </location>
</feature>
<dbReference type="Gene3D" id="3.60.21.10">
    <property type="match status" value="1"/>
</dbReference>
<reference evidence="3 4" key="1">
    <citation type="submission" date="2011-04" db="EMBL/GenBank/DDBJ databases">
        <authorList>
            <person name="Muzny D."/>
            <person name="Qin X."/>
            <person name="Deng J."/>
            <person name="Jiang H."/>
            <person name="Liu Y."/>
            <person name="Qu J."/>
            <person name="Song X.-Z."/>
            <person name="Zhang L."/>
            <person name="Thornton R."/>
            <person name="Coyle M."/>
            <person name="Francisco L."/>
            <person name="Jackson L."/>
            <person name="Javaid M."/>
            <person name="Korchina V."/>
            <person name="Kovar C."/>
            <person name="Mata R."/>
            <person name="Mathew T."/>
            <person name="Ngo R."/>
            <person name="Nguyen L."/>
            <person name="Nguyen N."/>
            <person name="Okwuonu G."/>
            <person name="Ongeri F."/>
            <person name="Pham C."/>
            <person name="Simmons D."/>
            <person name="Wilczek-Boney K."/>
            <person name="Hale W."/>
            <person name="Jakkamsetti A."/>
            <person name="Pham P."/>
            <person name="Ruth R."/>
            <person name="San Lucas F."/>
            <person name="Warren J."/>
            <person name="Zhang J."/>
            <person name="Zhao Z."/>
            <person name="Zhou C."/>
            <person name="Zhu D."/>
            <person name="Lee S."/>
            <person name="Bess C."/>
            <person name="Blankenburg K."/>
            <person name="Forbes L."/>
            <person name="Fu Q."/>
            <person name="Gubbala S."/>
            <person name="Hirani K."/>
            <person name="Jayaseelan J.C."/>
            <person name="Lara F."/>
            <person name="Munidasa M."/>
            <person name="Palculict T."/>
            <person name="Patil S."/>
            <person name="Pu L.-L."/>
            <person name="Saada N."/>
            <person name="Tang L."/>
            <person name="Weissenberger G."/>
            <person name="Zhu Y."/>
            <person name="Hemphill L."/>
            <person name="Shang Y."/>
            <person name="Youmans B."/>
            <person name="Ayvaz T."/>
            <person name="Ross M."/>
            <person name="Santibanez J."/>
            <person name="Aqrawi P."/>
            <person name="Gross S."/>
            <person name="Joshi V."/>
            <person name="Fowler G."/>
            <person name="Nazareth L."/>
            <person name="Reid J."/>
            <person name="Worley K."/>
            <person name="Petrosino J."/>
            <person name="Highlander S."/>
            <person name="Gibbs R."/>
        </authorList>
    </citation>
    <scope>NUCLEOTIDE SEQUENCE [LARGE SCALE GENOMIC DNA]</scope>
    <source>
        <strain evidence="3 4">ATCC 23330</strain>
    </source>
</reference>
<dbReference type="Pfam" id="PF00149">
    <property type="entry name" value="Metallophos"/>
    <property type="match status" value="1"/>
</dbReference>
<dbReference type="eggNOG" id="COG1408">
    <property type="taxonomic scope" value="Bacteria"/>
</dbReference>
<gene>
    <name evidence="3" type="ORF">HMPREF0476_1622</name>
</gene>
<feature type="domain" description="Calcineurin-like phosphoesterase" evidence="2">
    <location>
        <begin position="193"/>
        <end position="355"/>
    </location>
</feature>
<keyword evidence="1" id="KW-1133">Transmembrane helix</keyword>
<evidence type="ECO:0000256" key="1">
    <source>
        <dbReference type="SAM" id="Phobius"/>
    </source>
</evidence>
<dbReference type="HOGENOM" id="CLU_025443_0_0_4"/>
<keyword evidence="4" id="KW-1185">Reference proteome</keyword>
<dbReference type="EC" id="3.1.3.16" evidence="3"/>
<dbReference type="PANTHER" id="PTHR31302:SF0">
    <property type="entry name" value="TRANSMEMBRANE PROTEIN WITH METALLOPHOSPHOESTERASE DOMAIN"/>
    <property type="match status" value="1"/>
</dbReference>
<dbReference type="STRING" id="504.KKKWG1_0045"/>
<comment type="caution">
    <text evidence="3">The sequence shown here is derived from an EMBL/GenBank/DDBJ whole genome shotgun (WGS) entry which is preliminary data.</text>
</comment>
<dbReference type="PANTHER" id="PTHR31302">
    <property type="entry name" value="TRANSMEMBRANE PROTEIN WITH METALLOPHOSPHOESTERASE DOMAIN-RELATED"/>
    <property type="match status" value="1"/>
</dbReference>
<dbReference type="InterPro" id="IPR029052">
    <property type="entry name" value="Metallo-depent_PP-like"/>
</dbReference>
<evidence type="ECO:0000259" key="2">
    <source>
        <dbReference type="Pfam" id="PF00149"/>
    </source>
</evidence>
<keyword evidence="1" id="KW-0812">Transmembrane</keyword>
<dbReference type="AlphaFoldDB" id="F5S8T9"/>
<protein>
    <submittedName>
        <fullName evidence="3">Ser/Thr protein phosphatase</fullName>
        <ecNumber evidence="3">3.1.3.16</ecNumber>
    </submittedName>
</protein>
<accession>F5S8T9</accession>
<dbReference type="Proteomes" id="UP000004207">
    <property type="component" value="Unassembled WGS sequence"/>
</dbReference>
<dbReference type="InterPro" id="IPR004843">
    <property type="entry name" value="Calcineurin-like_PHP"/>
</dbReference>
<organism evidence="3 4">
    <name type="scientific">Kingella kingae ATCC 23330</name>
    <dbReference type="NCBI Taxonomy" id="887327"/>
    <lineage>
        <taxon>Bacteria</taxon>
        <taxon>Pseudomonadati</taxon>
        <taxon>Pseudomonadota</taxon>
        <taxon>Betaproteobacteria</taxon>
        <taxon>Neisseriales</taxon>
        <taxon>Neisseriaceae</taxon>
        <taxon>Kingella</taxon>
    </lineage>
</organism>
<feature type="transmembrane region" description="Helical" evidence="1">
    <location>
        <begin position="117"/>
        <end position="140"/>
    </location>
</feature>
<feature type="transmembrane region" description="Helical" evidence="1">
    <location>
        <begin position="54"/>
        <end position="77"/>
    </location>
</feature>
<proteinExistence type="predicted"/>